<organism evidence="5 6">
    <name type="scientific">Merismopedia glauca CCAP 1448/3</name>
    <dbReference type="NCBI Taxonomy" id="1296344"/>
    <lineage>
        <taxon>Bacteria</taxon>
        <taxon>Bacillati</taxon>
        <taxon>Cyanobacteriota</taxon>
        <taxon>Cyanophyceae</taxon>
        <taxon>Synechococcales</taxon>
        <taxon>Merismopediaceae</taxon>
        <taxon>Merismopedia</taxon>
    </lineage>
</organism>
<dbReference type="Pfam" id="PF13181">
    <property type="entry name" value="TPR_8"/>
    <property type="match status" value="1"/>
</dbReference>
<dbReference type="OrthoDB" id="541937at2"/>
<feature type="compositionally biased region" description="Polar residues" evidence="4">
    <location>
        <begin position="83"/>
        <end position="110"/>
    </location>
</feature>
<feature type="repeat" description="TPR" evidence="3">
    <location>
        <begin position="143"/>
        <end position="176"/>
    </location>
</feature>
<sequence>MMEIAINLTNTTRKQEESIVKKIPLFGLVLASLTPLMPTTANAQITIDLLGIYQTEELCKNNPSLSDHKLCRGYYRQNRIRRTSPNTSTPNYRRRNVPQTRSTPNSSSNRLSELGTRLLYEQGDYRGALIAFDRAIAINPKDAKAYVHRGYARYVLKDYQGAIADANRAISLNSSLANAYAVRGNARQGLRDYQGAMADANQIIRLDASSPMGYFNRSVARYALANYRGALADGDRAVRLAPKVANAYIVRGMARLALGDERKALQDAERAVTLAQQEGTPQKILAGGYSLRSTVQYELGNTDKAMSDSRTAIALDRDAAGSMLKLAVILYGRGDRQESLRLAEKAISLDRNVADLAYLKERGWGKRLLADTKNFFKSPEMKELLAVTR</sequence>
<dbReference type="Pfam" id="PF13432">
    <property type="entry name" value="TPR_16"/>
    <property type="match status" value="1"/>
</dbReference>
<accession>A0A2T1C2D4</accession>
<evidence type="ECO:0000256" key="4">
    <source>
        <dbReference type="SAM" id="MobiDB-lite"/>
    </source>
</evidence>
<comment type="caution">
    <text evidence="5">The sequence shown here is derived from an EMBL/GenBank/DDBJ whole genome shotgun (WGS) entry which is preliminary data.</text>
</comment>
<reference evidence="5 6" key="2">
    <citation type="submission" date="2018-03" db="EMBL/GenBank/DDBJ databases">
        <title>The ancient ancestry and fast evolution of plastids.</title>
        <authorList>
            <person name="Moore K.R."/>
            <person name="Magnabosco C."/>
            <person name="Momper L."/>
            <person name="Gold D.A."/>
            <person name="Bosak T."/>
            <person name="Fournier G.P."/>
        </authorList>
    </citation>
    <scope>NUCLEOTIDE SEQUENCE [LARGE SCALE GENOMIC DNA]</scope>
    <source>
        <strain evidence="5 6">CCAP 1448/3</strain>
    </source>
</reference>
<dbReference type="SUPFAM" id="SSF48452">
    <property type="entry name" value="TPR-like"/>
    <property type="match status" value="1"/>
</dbReference>
<evidence type="ECO:0000313" key="6">
    <source>
        <dbReference type="Proteomes" id="UP000238762"/>
    </source>
</evidence>
<protein>
    <submittedName>
        <fullName evidence="5">Uncharacterized protein</fullName>
    </submittedName>
</protein>
<evidence type="ECO:0000256" key="2">
    <source>
        <dbReference type="ARBA" id="ARBA00022803"/>
    </source>
</evidence>
<dbReference type="GO" id="GO:0009279">
    <property type="term" value="C:cell outer membrane"/>
    <property type="evidence" value="ECO:0007669"/>
    <property type="project" value="TreeGrafter"/>
</dbReference>
<dbReference type="AlphaFoldDB" id="A0A2T1C2D4"/>
<dbReference type="Proteomes" id="UP000238762">
    <property type="component" value="Unassembled WGS sequence"/>
</dbReference>
<name>A0A2T1C2D4_9CYAN</name>
<evidence type="ECO:0000256" key="1">
    <source>
        <dbReference type="ARBA" id="ARBA00022737"/>
    </source>
</evidence>
<keyword evidence="6" id="KW-1185">Reference proteome</keyword>
<reference evidence="5 6" key="1">
    <citation type="submission" date="2018-02" db="EMBL/GenBank/DDBJ databases">
        <authorList>
            <person name="Cohen D.B."/>
            <person name="Kent A.D."/>
        </authorList>
    </citation>
    <scope>NUCLEOTIDE SEQUENCE [LARGE SCALE GENOMIC DNA]</scope>
    <source>
        <strain evidence="5 6">CCAP 1448/3</strain>
    </source>
</reference>
<gene>
    <name evidence="5" type="ORF">C7B64_13675</name>
</gene>
<dbReference type="PANTHER" id="PTHR44858:SF1">
    <property type="entry name" value="UDP-N-ACETYLGLUCOSAMINE--PEPTIDE N-ACETYLGLUCOSAMINYLTRANSFERASE SPINDLY-RELATED"/>
    <property type="match status" value="1"/>
</dbReference>
<dbReference type="EMBL" id="PVWJ01000064">
    <property type="protein sequence ID" value="PSB02338.1"/>
    <property type="molecule type" value="Genomic_DNA"/>
</dbReference>
<dbReference type="Gene3D" id="1.25.40.10">
    <property type="entry name" value="Tetratricopeptide repeat domain"/>
    <property type="match status" value="3"/>
</dbReference>
<dbReference type="PANTHER" id="PTHR44858">
    <property type="entry name" value="TETRATRICOPEPTIDE REPEAT PROTEIN 6"/>
    <property type="match status" value="1"/>
</dbReference>
<dbReference type="InterPro" id="IPR011990">
    <property type="entry name" value="TPR-like_helical_dom_sf"/>
</dbReference>
<dbReference type="InterPro" id="IPR019734">
    <property type="entry name" value="TPR_rpt"/>
</dbReference>
<feature type="region of interest" description="Disordered" evidence="4">
    <location>
        <begin position="78"/>
        <end position="110"/>
    </location>
</feature>
<dbReference type="PROSITE" id="PS50005">
    <property type="entry name" value="TPR"/>
    <property type="match status" value="2"/>
</dbReference>
<feature type="repeat" description="TPR" evidence="3">
    <location>
        <begin position="245"/>
        <end position="278"/>
    </location>
</feature>
<dbReference type="InterPro" id="IPR050498">
    <property type="entry name" value="Ycf3"/>
</dbReference>
<proteinExistence type="predicted"/>
<evidence type="ECO:0000256" key="3">
    <source>
        <dbReference type="PROSITE-ProRule" id="PRU00339"/>
    </source>
</evidence>
<keyword evidence="1" id="KW-0677">Repeat</keyword>
<evidence type="ECO:0000313" key="5">
    <source>
        <dbReference type="EMBL" id="PSB02338.1"/>
    </source>
</evidence>
<keyword evidence="2 3" id="KW-0802">TPR repeat</keyword>
<dbReference type="SMART" id="SM00028">
    <property type="entry name" value="TPR"/>
    <property type="match status" value="7"/>
</dbReference>
<dbReference type="GO" id="GO:0046813">
    <property type="term" value="P:receptor-mediated virion attachment to host cell"/>
    <property type="evidence" value="ECO:0007669"/>
    <property type="project" value="TreeGrafter"/>
</dbReference>